<name>A0A7L5E3S4_9SPHI</name>
<dbReference type="PANTHER" id="PTHR33908:SF11">
    <property type="entry name" value="MEMBRANE PROTEIN"/>
    <property type="match status" value="1"/>
</dbReference>
<keyword evidence="7 8" id="KW-0472">Membrane</keyword>
<dbReference type="InterPro" id="IPR050297">
    <property type="entry name" value="LipidA_mod_glycosyltrf_83"/>
</dbReference>
<evidence type="ECO:0000256" key="1">
    <source>
        <dbReference type="ARBA" id="ARBA00004651"/>
    </source>
</evidence>
<dbReference type="InterPro" id="IPR038731">
    <property type="entry name" value="RgtA/B/C-like"/>
</dbReference>
<organism evidence="10 11">
    <name type="scientific">Mucilaginibacter robiniae</name>
    <dbReference type="NCBI Taxonomy" id="2728022"/>
    <lineage>
        <taxon>Bacteria</taxon>
        <taxon>Pseudomonadati</taxon>
        <taxon>Bacteroidota</taxon>
        <taxon>Sphingobacteriia</taxon>
        <taxon>Sphingobacteriales</taxon>
        <taxon>Sphingobacteriaceae</taxon>
        <taxon>Mucilaginibacter</taxon>
    </lineage>
</organism>
<feature type="transmembrane region" description="Helical" evidence="8">
    <location>
        <begin position="275"/>
        <end position="291"/>
    </location>
</feature>
<dbReference type="KEGG" id="mrob:HH214_03425"/>
<feature type="transmembrane region" description="Helical" evidence="8">
    <location>
        <begin position="156"/>
        <end position="187"/>
    </location>
</feature>
<feature type="transmembrane region" description="Helical" evidence="8">
    <location>
        <begin position="249"/>
        <end position="268"/>
    </location>
</feature>
<dbReference type="Pfam" id="PF13231">
    <property type="entry name" value="PMT_2"/>
    <property type="match status" value="1"/>
</dbReference>
<feature type="transmembrane region" description="Helical" evidence="8">
    <location>
        <begin position="199"/>
        <end position="218"/>
    </location>
</feature>
<evidence type="ECO:0000256" key="8">
    <source>
        <dbReference type="SAM" id="Phobius"/>
    </source>
</evidence>
<dbReference type="GO" id="GO:0009103">
    <property type="term" value="P:lipopolysaccharide biosynthetic process"/>
    <property type="evidence" value="ECO:0007669"/>
    <property type="project" value="UniProtKB-ARBA"/>
</dbReference>
<feature type="transmembrane region" description="Helical" evidence="8">
    <location>
        <begin position="106"/>
        <end position="129"/>
    </location>
</feature>
<evidence type="ECO:0000313" key="11">
    <source>
        <dbReference type="Proteomes" id="UP000503278"/>
    </source>
</evidence>
<evidence type="ECO:0000256" key="7">
    <source>
        <dbReference type="ARBA" id="ARBA00023136"/>
    </source>
</evidence>
<evidence type="ECO:0000256" key="3">
    <source>
        <dbReference type="ARBA" id="ARBA00022676"/>
    </source>
</evidence>
<evidence type="ECO:0000256" key="5">
    <source>
        <dbReference type="ARBA" id="ARBA00022692"/>
    </source>
</evidence>
<keyword evidence="3" id="KW-0328">Glycosyltransferase</keyword>
<keyword evidence="6 8" id="KW-1133">Transmembrane helix</keyword>
<comment type="subcellular location">
    <subcellularLocation>
        <location evidence="1">Cell membrane</location>
        <topology evidence="1">Multi-pass membrane protein</topology>
    </subcellularLocation>
</comment>
<proteinExistence type="predicted"/>
<dbReference type="RefSeq" id="WP_169606013.1">
    <property type="nucleotide sequence ID" value="NZ_CP051682.1"/>
</dbReference>
<keyword evidence="2" id="KW-1003">Cell membrane</keyword>
<dbReference type="GO" id="GO:0016763">
    <property type="term" value="F:pentosyltransferase activity"/>
    <property type="evidence" value="ECO:0007669"/>
    <property type="project" value="TreeGrafter"/>
</dbReference>
<keyword evidence="4 10" id="KW-0808">Transferase</keyword>
<evidence type="ECO:0000313" key="10">
    <source>
        <dbReference type="EMBL" id="QJD94996.1"/>
    </source>
</evidence>
<accession>A0A7L5E3S4</accession>
<sequence length="517" mass="58649">MYNPSQKAYYNSKIILLLLVALKLFLNFLAAPHYGFHRDELLHLALGDHLGWGYMEVPPVVGWLARITTAVFGSSLVAARVFPAIASALMLWFTGLLTIELGGGRFAVLLAGLCMLFSPGMVASCYLFQPVVFDQLWWLLATWALVKYVNTNQVNYLYGLGLIVGIGLLTKYTMAFFAGALLVGFVLTPQRKLLTVKPIIITILIASVIFLPNIIWQYEHHWPVVAHMDKLQRYQLDYVKPSDFILQQLLLHGLFGLVWIIGLGFLLFSKKLRPYQFAGLAYLLVFAFLLFKHGKAYYLLAGYPMLFAAGGCGIAWLVHNYTWRIVLAAVCLIPNLLLLPLVLPILPIRQTLSLFRYNHQHLPLLDFTITWEDQKPHALTQDYADMYGWDEMAAKVSATYHSLTPEQQRHTLVYADTYGEAGALHQYRHQYHLPDVICMNSSFALWAPESLKADYIIYVSDDNDISDLNSLVESYRRVGIIDNPLAREKGVGIFLIAHPKPALTPLYQKNLRKNRLE</sequence>
<dbReference type="PANTHER" id="PTHR33908">
    <property type="entry name" value="MANNOSYLTRANSFERASE YKCB-RELATED"/>
    <property type="match status" value="1"/>
</dbReference>
<evidence type="ECO:0000256" key="6">
    <source>
        <dbReference type="ARBA" id="ARBA00022989"/>
    </source>
</evidence>
<reference evidence="10 11" key="1">
    <citation type="submission" date="2020-04" db="EMBL/GenBank/DDBJ databases">
        <title>Genome sequencing of novel species.</title>
        <authorList>
            <person name="Heo J."/>
            <person name="Kim S.-J."/>
            <person name="Kim J.-S."/>
            <person name="Hong S.-B."/>
            <person name="Kwon S.-W."/>
        </authorList>
    </citation>
    <scope>NUCLEOTIDE SEQUENCE [LARGE SCALE GENOMIC DNA]</scope>
    <source>
        <strain evidence="10 11">F39-2</strain>
    </source>
</reference>
<evidence type="ECO:0000259" key="9">
    <source>
        <dbReference type="Pfam" id="PF13231"/>
    </source>
</evidence>
<feature type="transmembrane region" description="Helical" evidence="8">
    <location>
        <begin position="81"/>
        <end position="99"/>
    </location>
</feature>
<keyword evidence="11" id="KW-1185">Reference proteome</keyword>
<evidence type="ECO:0000256" key="4">
    <source>
        <dbReference type="ARBA" id="ARBA00022679"/>
    </source>
</evidence>
<dbReference type="Proteomes" id="UP000503278">
    <property type="component" value="Chromosome"/>
</dbReference>
<feature type="transmembrane region" description="Helical" evidence="8">
    <location>
        <begin position="297"/>
        <end position="318"/>
    </location>
</feature>
<feature type="transmembrane region" description="Helical" evidence="8">
    <location>
        <begin position="325"/>
        <end position="346"/>
    </location>
</feature>
<gene>
    <name evidence="10" type="ORF">HH214_03425</name>
</gene>
<dbReference type="EMBL" id="CP051682">
    <property type="protein sequence ID" value="QJD94996.1"/>
    <property type="molecule type" value="Genomic_DNA"/>
</dbReference>
<protein>
    <submittedName>
        <fullName evidence="10">Glycosyltransferase family 39 protein</fullName>
    </submittedName>
</protein>
<evidence type="ECO:0000256" key="2">
    <source>
        <dbReference type="ARBA" id="ARBA00022475"/>
    </source>
</evidence>
<dbReference type="GO" id="GO:0005886">
    <property type="term" value="C:plasma membrane"/>
    <property type="evidence" value="ECO:0007669"/>
    <property type="project" value="UniProtKB-SubCell"/>
</dbReference>
<keyword evidence="5 8" id="KW-0812">Transmembrane</keyword>
<dbReference type="AlphaFoldDB" id="A0A7L5E3S4"/>
<feature type="domain" description="Glycosyltransferase RgtA/B/C/D-like" evidence="9">
    <location>
        <begin position="57"/>
        <end position="216"/>
    </location>
</feature>